<evidence type="ECO:0000313" key="2">
    <source>
        <dbReference type="EMBL" id="PBK84240.1"/>
    </source>
</evidence>
<evidence type="ECO:0000313" key="3">
    <source>
        <dbReference type="Proteomes" id="UP000217790"/>
    </source>
</evidence>
<protein>
    <submittedName>
        <fullName evidence="2">Uncharacterized protein</fullName>
    </submittedName>
</protein>
<reference evidence="3" key="1">
    <citation type="journal article" date="2017" name="Nat. Ecol. Evol.">
        <title>Genome expansion and lineage-specific genetic innovations in the forest pathogenic fungi Armillaria.</title>
        <authorList>
            <person name="Sipos G."/>
            <person name="Prasanna A.N."/>
            <person name="Walter M.C."/>
            <person name="O'Connor E."/>
            <person name="Balint B."/>
            <person name="Krizsan K."/>
            <person name="Kiss B."/>
            <person name="Hess J."/>
            <person name="Varga T."/>
            <person name="Slot J."/>
            <person name="Riley R."/>
            <person name="Boka B."/>
            <person name="Rigling D."/>
            <person name="Barry K."/>
            <person name="Lee J."/>
            <person name="Mihaltcheva S."/>
            <person name="LaButti K."/>
            <person name="Lipzen A."/>
            <person name="Waldron R."/>
            <person name="Moloney N.M."/>
            <person name="Sperisen C."/>
            <person name="Kredics L."/>
            <person name="Vagvoelgyi C."/>
            <person name="Patrignani A."/>
            <person name="Fitzpatrick D."/>
            <person name="Nagy I."/>
            <person name="Doyle S."/>
            <person name="Anderson J.B."/>
            <person name="Grigoriev I.V."/>
            <person name="Gueldener U."/>
            <person name="Muensterkoetter M."/>
            <person name="Nagy L.G."/>
        </authorList>
    </citation>
    <scope>NUCLEOTIDE SEQUENCE [LARGE SCALE GENOMIC DNA]</scope>
    <source>
        <strain evidence="3">Ar21-2</strain>
    </source>
</reference>
<dbReference type="InParanoid" id="A0A2H3CQV0"/>
<name>A0A2H3CQV0_ARMGA</name>
<feature type="region of interest" description="Disordered" evidence="1">
    <location>
        <begin position="1"/>
        <end position="72"/>
    </location>
</feature>
<dbReference type="AlphaFoldDB" id="A0A2H3CQV0"/>
<evidence type="ECO:0000256" key="1">
    <source>
        <dbReference type="SAM" id="MobiDB-lite"/>
    </source>
</evidence>
<dbReference type="Proteomes" id="UP000217790">
    <property type="component" value="Unassembled WGS sequence"/>
</dbReference>
<gene>
    <name evidence="2" type="ORF">ARMGADRAFT_1018679</name>
</gene>
<accession>A0A2H3CQV0</accession>
<organism evidence="2 3">
    <name type="scientific">Armillaria gallica</name>
    <name type="common">Bulbous honey fungus</name>
    <name type="synonym">Armillaria bulbosa</name>
    <dbReference type="NCBI Taxonomy" id="47427"/>
    <lineage>
        <taxon>Eukaryota</taxon>
        <taxon>Fungi</taxon>
        <taxon>Dikarya</taxon>
        <taxon>Basidiomycota</taxon>
        <taxon>Agaricomycotina</taxon>
        <taxon>Agaricomycetes</taxon>
        <taxon>Agaricomycetidae</taxon>
        <taxon>Agaricales</taxon>
        <taxon>Marasmiineae</taxon>
        <taxon>Physalacriaceae</taxon>
        <taxon>Armillaria</taxon>
    </lineage>
</organism>
<keyword evidence="3" id="KW-1185">Reference proteome</keyword>
<sequence>MIRDAKKKAPKIKKFGKKKDDVKSEDDSKKGPSPPPAKKAKSDKDPVLENRQSHACTTSPLWLKKRSPRLPV</sequence>
<dbReference type="EMBL" id="KZ293700">
    <property type="protein sequence ID" value="PBK84240.1"/>
    <property type="molecule type" value="Genomic_DNA"/>
</dbReference>
<proteinExistence type="predicted"/>
<feature type="compositionally biased region" description="Basic residues" evidence="1">
    <location>
        <begin position="1"/>
        <end position="17"/>
    </location>
</feature>
<feature type="compositionally biased region" description="Basic residues" evidence="1">
    <location>
        <begin position="63"/>
        <end position="72"/>
    </location>
</feature>
<feature type="compositionally biased region" description="Basic and acidic residues" evidence="1">
    <location>
        <begin position="40"/>
        <end position="52"/>
    </location>
</feature>
<feature type="compositionally biased region" description="Basic and acidic residues" evidence="1">
    <location>
        <begin position="18"/>
        <end position="30"/>
    </location>
</feature>